<dbReference type="AlphaFoldDB" id="A0A1A8XDM2"/>
<organism evidence="1 2">
    <name type="scientific">Plasmodium ovale curtisi</name>
    <dbReference type="NCBI Taxonomy" id="864141"/>
    <lineage>
        <taxon>Eukaryota</taxon>
        <taxon>Sar</taxon>
        <taxon>Alveolata</taxon>
        <taxon>Apicomplexa</taxon>
        <taxon>Aconoidasida</taxon>
        <taxon>Haemosporida</taxon>
        <taxon>Plasmodiidae</taxon>
        <taxon>Plasmodium</taxon>
        <taxon>Plasmodium (Plasmodium)</taxon>
    </lineage>
</organism>
<protein>
    <submittedName>
        <fullName evidence="1">Uncharacterized protein</fullName>
    </submittedName>
</protein>
<dbReference type="Proteomes" id="UP000078546">
    <property type="component" value="Unassembled WGS sequence"/>
</dbReference>
<proteinExistence type="predicted"/>
<accession>A0A1A8XDM2</accession>
<evidence type="ECO:0000313" key="2">
    <source>
        <dbReference type="Proteomes" id="UP000078546"/>
    </source>
</evidence>
<dbReference type="EMBL" id="FLQV01003775">
    <property type="protein sequence ID" value="SBT02822.1"/>
    <property type="molecule type" value="Genomic_DNA"/>
</dbReference>
<evidence type="ECO:0000313" key="1">
    <source>
        <dbReference type="EMBL" id="SBT02822.1"/>
    </source>
</evidence>
<gene>
    <name evidence="1" type="ORF">POVCU1_081150</name>
</gene>
<sequence>MDKNELNTLNDFSGGWDSSRNAENNTTNSVETIRNRGYCSSIYCYEKNGLGNYCNGSYCIGGYLNGRSCNVGCCNCGYVKGRDKFLDEWKEKMEQEVNRVGDDYVISLGEFLSGNCGEHVDENYQNEQEFTKGDIYAMFCEGKKNENYLKYLELTNSNYNNQETGSFCSDSTIYTRNYSLSNETCLVERRSHKKGKYCNNESNSYKRRNFSRKRKFCDI</sequence>
<name>A0A1A8XDM2_PLAOA</name>
<reference evidence="2" key="1">
    <citation type="submission" date="2016-05" db="EMBL/GenBank/DDBJ databases">
        <authorList>
            <person name="Naeem Raeece"/>
        </authorList>
    </citation>
    <scope>NUCLEOTIDE SEQUENCE [LARGE SCALE GENOMIC DNA]</scope>
</reference>